<evidence type="ECO:0000313" key="9">
    <source>
        <dbReference type="Proteomes" id="UP000663866"/>
    </source>
</evidence>
<evidence type="ECO:0000313" key="7">
    <source>
        <dbReference type="EMBL" id="CAF4024068.1"/>
    </source>
</evidence>
<feature type="compositionally biased region" description="Basic and acidic residues" evidence="4">
    <location>
        <begin position="204"/>
        <end position="219"/>
    </location>
</feature>
<dbReference type="InterPro" id="IPR027799">
    <property type="entry name" value="Rtf2_RING-finger"/>
</dbReference>
<protein>
    <recommendedName>
        <fullName evidence="2">Replication termination factor 2</fullName>
    </recommendedName>
    <alternativeName>
        <fullName evidence="3">Replication termination factor 2 domain-containing protein 1</fullName>
    </alternativeName>
</protein>
<dbReference type="AlphaFoldDB" id="A0A816Y2I5"/>
<evidence type="ECO:0000256" key="3">
    <source>
        <dbReference type="ARBA" id="ARBA00030367"/>
    </source>
</evidence>
<dbReference type="Proteomes" id="UP000663866">
    <property type="component" value="Unassembled WGS sequence"/>
</dbReference>
<evidence type="ECO:0000256" key="2">
    <source>
        <dbReference type="ARBA" id="ARBA00015157"/>
    </source>
</evidence>
<dbReference type="Pfam" id="PF04641">
    <property type="entry name" value="Rtf2"/>
    <property type="match status" value="1"/>
</dbReference>
<dbReference type="EMBL" id="CAJOBF010002291">
    <property type="protein sequence ID" value="CAF4024068.1"/>
    <property type="molecule type" value="Genomic_DNA"/>
</dbReference>
<dbReference type="CDD" id="cd16653">
    <property type="entry name" value="RING-like_Rtf2"/>
    <property type="match status" value="1"/>
</dbReference>
<comment type="similarity">
    <text evidence="1">Belongs to the rtf2 family.</text>
</comment>
<evidence type="ECO:0000313" key="6">
    <source>
        <dbReference type="EMBL" id="CAF2154585.1"/>
    </source>
</evidence>
<organism evidence="6 10">
    <name type="scientific">Rotaria magnacalcarata</name>
    <dbReference type="NCBI Taxonomy" id="392030"/>
    <lineage>
        <taxon>Eukaryota</taxon>
        <taxon>Metazoa</taxon>
        <taxon>Spiralia</taxon>
        <taxon>Gnathifera</taxon>
        <taxon>Rotifera</taxon>
        <taxon>Eurotatoria</taxon>
        <taxon>Bdelloidea</taxon>
        <taxon>Philodinida</taxon>
        <taxon>Philodinidae</taxon>
        <taxon>Rotaria</taxon>
    </lineage>
</organism>
<gene>
    <name evidence="8" type="ORF">OVN521_LOCUS21150</name>
    <name evidence="7" type="ORF">UXM345_LOCUS17558</name>
    <name evidence="5" type="ORF">WKI299_LOCUS13106</name>
    <name evidence="6" type="ORF">XDN619_LOCUS29264</name>
</gene>
<sequence>MGCDGGTIPKRDELVRQKKKAEVKDKNAANMAKWRYCTLKYDALKRPIVVDSHGLLYNKDAILEFLLDRMQFEHGPSYVKKMKDVRELQLTESPEFKSNHNDLGNEYLDVYSSPFICPLTGLEMNGKYKFCAIWTCGCVLSERALRSINNNSNEKLCCPKCGKEYASNDDVIILNPENEDLALMEQRRQRLNASQKKNGSTKRKTTEIEEESNGKKTKIESTASSNGASSSPAAANSSVSSSTTNKNASTSNTNTSKLVVGQKSVSDKTKIQQDPTTSHLYKSLFTTSEAAKEKEKNKAHWVTYNPLYF</sequence>
<dbReference type="InterPro" id="IPR006735">
    <property type="entry name" value="Rtf2"/>
</dbReference>
<evidence type="ECO:0000256" key="4">
    <source>
        <dbReference type="SAM" id="MobiDB-lite"/>
    </source>
</evidence>
<dbReference type="Proteomes" id="UP000663887">
    <property type="component" value="Unassembled WGS sequence"/>
</dbReference>
<proteinExistence type="inferred from homology"/>
<feature type="compositionally biased region" description="Low complexity" evidence="4">
    <location>
        <begin position="221"/>
        <end position="256"/>
    </location>
</feature>
<dbReference type="EMBL" id="CAJNRF010004983">
    <property type="protein sequence ID" value="CAF2066167.1"/>
    <property type="molecule type" value="Genomic_DNA"/>
</dbReference>
<name>A0A816Y2I5_9BILA</name>
<dbReference type="GO" id="GO:0006274">
    <property type="term" value="P:DNA replication termination"/>
    <property type="evidence" value="ECO:0007669"/>
    <property type="project" value="TreeGrafter"/>
</dbReference>
<dbReference type="GO" id="GO:0005634">
    <property type="term" value="C:nucleus"/>
    <property type="evidence" value="ECO:0007669"/>
    <property type="project" value="TreeGrafter"/>
</dbReference>
<dbReference type="Proteomes" id="UP000663842">
    <property type="component" value="Unassembled WGS sequence"/>
</dbReference>
<dbReference type="EMBL" id="CAJOBG010004331">
    <property type="protein sequence ID" value="CAF4105935.1"/>
    <property type="molecule type" value="Genomic_DNA"/>
</dbReference>
<dbReference type="Proteomes" id="UP000663856">
    <property type="component" value="Unassembled WGS sequence"/>
</dbReference>
<keyword evidence="9" id="KW-1185">Reference proteome</keyword>
<accession>A0A816Y2I5</accession>
<dbReference type="EMBL" id="CAJNRG010014268">
    <property type="protein sequence ID" value="CAF2154585.1"/>
    <property type="molecule type" value="Genomic_DNA"/>
</dbReference>
<evidence type="ECO:0000313" key="8">
    <source>
        <dbReference type="EMBL" id="CAF4105935.1"/>
    </source>
</evidence>
<reference evidence="6" key="1">
    <citation type="submission" date="2021-02" db="EMBL/GenBank/DDBJ databases">
        <authorList>
            <person name="Nowell W R."/>
        </authorList>
    </citation>
    <scope>NUCLEOTIDE SEQUENCE</scope>
</reference>
<dbReference type="PANTHER" id="PTHR12775">
    <property type="entry name" value="PROTEIN C20ORF43 HOMOLOG"/>
    <property type="match status" value="1"/>
</dbReference>
<comment type="caution">
    <text evidence="6">The sequence shown here is derived from an EMBL/GenBank/DDBJ whole genome shotgun (WGS) entry which is preliminary data.</text>
</comment>
<evidence type="ECO:0000256" key="1">
    <source>
        <dbReference type="ARBA" id="ARBA00009885"/>
    </source>
</evidence>
<dbReference type="PANTHER" id="PTHR12775:SF0">
    <property type="entry name" value="REPLICATION TERMINATION FACTOR 2"/>
    <property type="match status" value="1"/>
</dbReference>
<evidence type="ECO:0000313" key="5">
    <source>
        <dbReference type="EMBL" id="CAF2066167.1"/>
    </source>
</evidence>
<feature type="region of interest" description="Disordered" evidence="4">
    <location>
        <begin position="189"/>
        <end position="277"/>
    </location>
</feature>
<evidence type="ECO:0000313" key="10">
    <source>
        <dbReference type="Proteomes" id="UP000663887"/>
    </source>
</evidence>